<proteinExistence type="predicted"/>
<reference evidence="1" key="1">
    <citation type="submission" date="2023-04" db="EMBL/GenBank/DDBJ databases">
        <title>Draft Genome sequencing of Naganishia species isolated from polar environments using Oxford Nanopore Technology.</title>
        <authorList>
            <person name="Leo P."/>
            <person name="Venkateswaran K."/>
        </authorList>
    </citation>
    <scope>NUCLEOTIDE SEQUENCE</scope>
    <source>
        <strain evidence="1">MNA-CCFEE 5262</strain>
    </source>
</reference>
<dbReference type="Proteomes" id="UP001230649">
    <property type="component" value="Unassembled WGS sequence"/>
</dbReference>
<evidence type="ECO:0000313" key="2">
    <source>
        <dbReference type="Proteomes" id="UP001230649"/>
    </source>
</evidence>
<comment type="caution">
    <text evidence="1">The sequence shown here is derived from an EMBL/GenBank/DDBJ whole genome shotgun (WGS) entry which is preliminary data.</text>
</comment>
<organism evidence="1 2">
    <name type="scientific">Naganishia adeliensis</name>
    <dbReference type="NCBI Taxonomy" id="92952"/>
    <lineage>
        <taxon>Eukaryota</taxon>
        <taxon>Fungi</taxon>
        <taxon>Dikarya</taxon>
        <taxon>Basidiomycota</taxon>
        <taxon>Agaricomycotina</taxon>
        <taxon>Tremellomycetes</taxon>
        <taxon>Filobasidiales</taxon>
        <taxon>Filobasidiaceae</taxon>
        <taxon>Naganishia</taxon>
    </lineage>
</organism>
<accession>A0ACC2X2C6</accession>
<name>A0ACC2X2C6_9TREE</name>
<sequence>MRVPHEVPPSLEQENGYQLSTVLRAHSDDVKCVYPIDADCILSASRDRTVGVWRRKGTTKEFGLETLLAGHDGYVNSLEFIPADDDCKFGLIASAGNSTIILLHLFDNDSSTSPSPEPMDGLIGHHANICALSYSRKHKQLISASWDCAARVWSRSAKGEVEGEDGKGKVKSKAGDWECELVLSGHEAAVWGVTILEGGPHDGYFLSGSADKTLKMYDTKGINIRTFDAPEAIRSISPFPDFRRIAMALNDGTIRILNIEEKSTDSLAHHSDYVYHVAVNAANDIISCGEDHTVAYWDATRQILQTLIHPCQSVWCCAFMENGDIVSAGSDNAICVWSRRPGRRADSEVLAKHEEEIASVNASQAKSAAIHAEEIVLDIVLDDDQAPLQLRFDKNSDPKEVGEKFGEEHQLKADDVERIVSFLSDLNIK</sequence>
<protein>
    <submittedName>
        <fullName evidence="1">Uncharacterized protein</fullName>
    </submittedName>
</protein>
<dbReference type="EMBL" id="JASBWS010000002">
    <property type="protein sequence ID" value="KAJ9117206.1"/>
    <property type="molecule type" value="Genomic_DNA"/>
</dbReference>
<keyword evidence="2" id="KW-1185">Reference proteome</keyword>
<gene>
    <name evidence="1" type="ORF">QFC20_000350</name>
</gene>
<evidence type="ECO:0000313" key="1">
    <source>
        <dbReference type="EMBL" id="KAJ9117206.1"/>
    </source>
</evidence>